<dbReference type="Proteomes" id="UP000007832">
    <property type="component" value="Unassembled WGS sequence"/>
</dbReference>
<evidence type="ECO:0000313" key="2">
    <source>
        <dbReference type="Proteomes" id="UP000007832"/>
    </source>
</evidence>
<sequence length="39" mass="4481">MTRAYHQMMVMNTPVMFVATHVHGCAMRCVVTFAPDPLW</sequence>
<protein>
    <submittedName>
        <fullName evidence="1">Uncharacterized protein</fullName>
    </submittedName>
</protein>
<comment type="caution">
    <text evidence="1">The sequence shown here is derived from an EMBL/GenBank/DDBJ whole genome shotgun (WGS) entry which is preliminary data.</text>
</comment>
<proteinExistence type="predicted"/>
<dbReference type="PATRIC" id="fig|1051006.4.peg.571"/>
<reference evidence="1 2" key="1">
    <citation type="submission" date="2011-07" db="EMBL/GenBank/DDBJ databases">
        <title>Genome Sequence of Propionibacterium acnes SK182B-JCVI.</title>
        <authorList>
            <person name="Durkin A.S."/>
            <person name="Madupu R."/>
            <person name="Hostetler J."/>
            <person name="Radune D."/>
            <person name="Torralba M."/>
            <person name="Methe B."/>
            <person name="Sutton G."/>
            <person name="Strausberg R.L."/>
            <person name="Nelson K.E."/>
        </authorList>
    </citation>
    <scope>NUCLEOTIDE SEQUENCE [LARGE SCALE GENOMIC DNA]</scope>
    <source>
        <strain evidence="1 2">SK182B-JCVI</strain>
    </source>
</reference>
<evidence type="ECO:0000313" key="1">
    <source>
        <dbReference type="EMBL" id="EGR97521.1"/>
    </source>
</evidence>
<dbReference type="EMBL" id="AFUN01000007">
    <property type="protein sequence ID" value="EGR97521.1"/>
    <property type="molecule type" value="Genomic_DNA"/>
</dbReference>
<accession>F9NTT0</accession>
<dbReference type="AlphaFoldDB" id="F9NTT0"/>
<name>F9NTT0_9ACTN</name>
<gene>
    <name evidence="1" type="ORF">HMPREF1162_0454</name>
</gene>
<organism evidence="1 2">
    <name type="scientific">[Propionibacterium] namnetense SK182B-JCVI</name>
    <dbReference type="NCBI Taxonomy" id="1051006"/>
    <lineage>
        <taxon>Bacteria</taxon>
        <taxon>Bacillati</taxon>
        <taxon>Actinomycetota</taxon>
        <taxon>Actinomycetes</taxon>
        <taxon>Propionibacteriales</taxon>
        <taxon>Propionibacteriaceae</taxon>
        <taxon>Cutibacterium</taxon>
    </lineage>
</organism>